<keyword evidence="2" id="KW-0472">Membrane</keyword>
<keyword evidence="2" id="KW-0812">Transmembrane</keyword>
<feature type="compositionally biased region" description="Low complexity" evidence="1">
    <location>
        <begin position="1"/>
        <end position="18"/>
    </location>
</feature>
<comment type="caution">
    <text evidence="3">The sequence shown here is derived from an EMBL/GenBank/DDBJ whole genome shotgun (WGS) entry which is preliminary data.</text>
</comment>
<feature type="transmembrane region" description="Helical" evidence="2">
    <location>
        <begin position="113"/>
        <end position="132"/>
    </location>
</feature>
<dbReference type="Proteomes" id="UP001422759">
    <property type="component" value="Unassembled WGS sequence"/>
</dbReference>
<evidence type="ECO:0000256" key="2">
    <source>
        <dbReference type="SAM" id="Phobius"/>
    </source>
</evidence>
<feature type="transmembrane region" description="Helical" evidence="2">
    <location>
        <begin position="199"/>
        <end position="222"/>
    </location>
</feature>
<dbReference type="Pfam" id="PF12679">
    <property type="entry name" value="ABC2_membrane_2"/>
    <property type="match status" value="1"/>
</dbReference>
<feature type="transmembrane region" description="Helical" evidence="2">
    <location>
        <begin position="153"/>
        <end position="179"/>
    </location>
</feature>
<organism evidence="3 4">
    <name type="scientific">Kitasatospora kazusensis</name>
    <dbReference type="NCBI Taxonomy" id="407974"/>
    <lineage>
        <taxon>Bacteria</taxon>
        <taxon>Bacillati</taxon>
        <taxon>Actinomycetota</taxon>
        <taxon>Actinomycetes</taxon>
        <taxon>Kitasatosporales</taxon>
        <taxon>Streptomycetaceae</taxon>
        <taxon>Kitasatospora</taxon>
    </lineage>
</organism>
<accession>A0ABN2ZZK7</accession>
<feature type="transmembrane region" description="Helical" evidence="2">
    <location>
        <begin position="351"/>
        <end position="373"/>
    </location>
</feature>
<keyword evidence="4" id="KW-1185">Reference proteome</keyword>
<dbReference type="EMBL" id="BAAANT010000030">
    <property type="protein sequence ID" value="GAA2150851.1"/>
    <property type="molecule type" value="Genomic_DNA"/>
</dbReference>
<name>A0ABN2ZZK7_9ACTN</name>
<feature type="transmembrane region" description="Helical" evidence="2">
    <location>
        <begin position="229"/>
        <end position="247"/>
    </location>
</feature>
<evidence type="ECO:0000256" key="1">
    <source>
        <dbReference type="SAM" id="MobiDB-lite"/>
    </source>
</evidence>
<reference evidence="3 4" key="1">
    <citation type="journal article" date="2019" name="Int. J. Syst. Evol. Microbiol.">
        <title>The Global Catalogue of Microorganisms (GCM) 10K type strain sequencing project: providing services to taxonomists for standard genome sequencing and annotation.</title>
        <authorList>
            <consortium name="The Broad Institute Genomics Platform"/>
            <consortium name="The Broad Institute Genome Sequencing Center for Infectious Disease"/>
            <person name="Wu L."/>
            <person name="Ma J."/>
        </authorList>
    </citation>
    <scope>NUCLEOTIDE SEQUENCE [LARGE SCALE GENOMIC DNA]</scope>
    <source>
        <strain evidence="3 4">JCM 14560</strain>
    </source>
</reference>
<protein>
    <recommendedName>
        <fullName evidence="5">ABC-2 family transporter</fullName>
    </recommendedName>
</protein>
<proteinExistence type="predicted"/>
<feature type="region of interest" description="Disordered" evidence="1">
    <location>
        <begin position="1"/>
        <end position="26"/>
    </location>
</feature>
<evidence type="ECO:0000313" key="4">
    <source>
        <dbReference type="Proteomes" id="UP001422759"/>
    </source>
</evidence>
<evidence type="ECO:0008006" key="5">
    <source>
        <dbReference type="Google" id="ProtNLM"/>
    </source>
</evidence>
<feature type="transmembrane region" description="Helical" evidence="2">
    <location>
        <begin position="45"/>
        <end position="67"/>
    </location>
</feature>
<dbReference type="RefSeq" id="WP_344467779.1">
    <property type="nucleotide sequence ID" value="NZ_BAAANT010000030.1"/>
</dbReference>
<evidence type="ECO:0000313" key="3">
    <source>
        <dbReference type="EMBL" id="GAA2150851.1"/>
    </source>
</evidence>
<keyword evidence="2" id="KW-1133">Transmembrane helix</keyword>
<gene>
    <name evidence="3" type="ORF">GCM10009760_45570</name>
</gene>
<sequence length="377" mass="40571">MTTMTTSTDPTSADPAATGSGHPPARTRRWLRGAVWLSGRQERTALLVAGGVLSAVCAWMLFLGLQISSFVEAHHLQHCNIVYFPPECNATSVSTVVQRLDQSWQQSVQTTGWILLALPPALGLFLGAPLLARELETGTHRLAWTQSISRRRWLAARLGVPLAVTLAGSTVLAVVSTWWVHVVEGRFAVPGYYHWFTWLTRTTTGPAAVGFCLLGVALGAAVGLLVRRVVASMAVTAALTLVLRLLVDNLRFVLLPAKRAAVGIHVAAAPTDPHVVLFGGQINTGVPLESYNLGNGFLTGSGLRIPLSSDSIDTLRDGTTVCSDNPCLAHHGEIVQAYSDYQPPGAEWPMLWTETGLCLALAAALVAFCFLWIRRVR</sequence>